<comment type="similarity">
    <text evidence="1">Belongs to the peptidase S33 family.</text>
</comment>
<evidence type="ECO:0000259" key="3">
    <source>
        <dbReference type="Pfam" id="PF08706"/>
    </source>
</evidence>
<evidence type="ECO:0000313" key="6">
    <source>
        <dbReference type="Proteomes" id="UP001445335"/>
    </source>
</evidence>
<dbReference type="GO" id="GO:0016787">
    <property type="term" value="F:hydrolase activity"/>
    <property type="evidence" value="ECO:0007669"/>
    <property type="project" value="UniProtKB-KW"/>
</dbReference>
<dbReference type="PANTHER" id="PTHR43248">
    <property type="entry name" value="2-SUCCINYL-6-HYDROXY-2,4-CYCLOHEXADIENE-1-CARBOXYLATE SYNTHASE"/>
    <property type="match status" value="1"/>
</dbReference>
<feature type="domain" description="AB hydrolase-1" evidence="4">
    <location>
        <begin position="133"/>
        <end position="390"/>
    </location>
</feature>
<sequence>MGTMLCFSDEVWQECAYDGYVWKFLTNDFIEYLQSKGVDDIALYMMSSHVGSRVMKDVKLRLQDDNFYSLLDSMKGILRMVNGVYDTNTERLLDPVPSDYVSVASGVAYEMVQGALVRWSEVGPYCRPPPTCVLLHGILGSRRNLTSFAHRLVEGFPSWQVLLVDLRCHGESTQIAQRPPRPHSVESAAEDVLTLLGQLKLFPEVLVGHSFGGKVVMSMVEQFGRIGSRLPRPVQVWVLDALPGEVRAGEAERKDHPADLIETLRRVVLPLRSRATLQEQLLQAGFSPHIARWTTTNLRPINGDLGRGLAWTFDLAGIGEMYASYEATSLWPFLRHPVAGARVSFVRAEGSNYRWAGGDEQRITALGHNVHLLRQAGHWVASDNPDGLFEIMAPSFGTQPDLHMQRTSMLRSLA</sequence>
<dbReference type="InterPro" id="IPR029058">
    <property type="entry name" value="AB_hydrolase_fold"/>
</dbReference>
<dbReference type="Pfam" id="PF08706">
    <property type="entry name" value="D5_N"/>
    <property type="match status" value="1"/>
</dbReference>
<keyword evidence="6" id="KW-1185">Reference proteome</keyword>
<comment type="caution">
    <text evidence="5">The sequence shown here is derived from an EMBL/GenBank/DDBJ whole genome shotgun (WGS) entry which is preliminary data.</text>
</comment>
<dbReference type="AlphaFoldDB" id="A0AAW1SCX1"/>
<organism evidence="5 6">
    <name type="scientific">Elliptochloris bilobata</name>
    <dbReference type="NCBI Taxonomy" id="381761"/>
    <lineage>
        <taxon>Eukaryota</taxon>
        <taxon>Viridiplantae</taxon>
        <taxon>Chlorophyta</taxon>
        <taxon>core chlorophytes</taxon>
        <taxon>Trebouxiophyceae</taxon>
        <taxon>Trebouxiophyceae incertae sedis</taxon>
        <taxon>Elliptochloris clade</taxon>
        <taxon>Elliptochloris</taxon>
    </lineage>
</organism>
<evidence type="ECO:0000313" key="5">
    <source>
        <dbReference type="EMBL" id="KAK9843697.1"/>
    </source>
</evidence>
<name>A0AAW1SCX1_9CHLO</name>
<evidence type="ECO:0008006" key="7">
    <source>
        <dbReference type="Google" id="ProtNLM"/>
    </source>
</evidence>
<dbReference type="Gene3D" id="3.40.50.1820">
    <property type="entry name" value="alpha/beta hydrolase"/>
    <property type="match status" value="1"/>
</dbReference>
<dbReference type="EMBL" id="JALJOU010000005">
    <property type="protein sequence ID" value="KAK9843697.1"/>
    <property type="molecule type" value="Genomic_DNA"/>
</dbReference>
<dbReference type="PANTHER" id="PTHR43248:SF14">
    <property type="entry name" value="ALPHA_BETA-HYDROLASES SUPERFAMILY PROTEIN"/>
    <property type="match status" value="1"/>
</dbReference>
<dbReference type="SUPFAM" id="SSF53474">
    <property type="entry name" value="alpha/beta-Hydrolases"/>
    <property type="match status" value="1"/>
</dbReference>
<dbReference type="Pfam" id="PF12697">
    <property type="entry name" value="Abhydrolase_6"/>
    <property type="match status" value="1"/>
</dbReference>
<protein>
    <recommendedName>
        <fullName evidence="7">AB hydrolase-1 domain-containing protein</fullName>
    </recommendedName>
</protein>
<reference evidence="5 6" key="1">
    <citation type="journal article" date="2024" name="Nat. Commun.">
        <title>Phylogenomics reveals the evolutionary origins of lichenization in chlorophyte algae.</title>
        <authorList>
            <person name="Puginier C."/>
            <person name="Libourel C."/>
            <person name="Otte J."/>
            <person name="Skaloud P."/>
            <person name="Haon M."/>
            <person name="Grisel S."/>
            <person name="Petersen M."/>
            <person name="Berrin J.G."/>
            <person name="Delaux P.M."/>
            <person name="Dal Grande F."/>
            <person name="Keller J."/>
        </authorList>
    </citation>
    <scope>NUCLEOTIDE SEQUENCE [LARGE SCALE GENOMIC DNA]</scope>
    <source>
        <strain evidence="5 6">SAG 245.80</strain>
    </source>
</reference>
<feature type="domain" description="Bacteriophage/plasmid primase P4 C-terminal" evidence="3">
    <location>
        <begin position="16"/>
        <end position="111"/>
    </location>
</feature>
<evidence type="ECO:0000256" key="2">
    <source>
        <dbReference type="ARBA" id="ARBA00022801"/>
    </source>
</evidence>
<dbReference type="InterPro" id="IPR000073">
    <property type="entry name" value="AB_hydrolase_1"/>
</dbReference>
<evidence type="ECO:0000256" key="1">
    <source>
        <dbReference type="ARBA" id="ARBA00010088"/>
    </source>
</evidence>
<accession>A0AAW1SCX1</accession>
<evidence type="ECO:0000259" key="4">
    <source>
        <dbReference type="Pfam" id="PF12697"/>
    </source>
</evidence>
<keyword evidence="2" id="KW-0378">Hydrolase</keyword>
<proteinExistence type="inferred from homology"/>
<dbReference type="Proteomes" id="UP001445335">
    <property type="component" value="Unassembled WGS sequence"/>
</dbReference>
<dbReference type="InterPro" id="IPR014818">
    <property type="entry name" value="Phage/plasmid_primase_P4_C"/>
</dbReference>
<dbReference type="InterPro" id="IPR051601">
    <property type="entry name" value="Serine_prot/Carboxylest_S33"/>
</dbReference>
<gene>
    <name evidence="5" type="ORF">WJX81_002902</name>
</gene>